<dbReference type="OrthoDB" id="524326at2759"/>
<dbReference type="AlphaFoldDB" id="A0A812YH38"/>
<reference evidence="1" key="1">
    <citation type="submission" date="2021-02" db="EMBL/GenBank/DDBJ databases">
        <authorList>
            <person name="Dougan E. K."/>
            <person name="Rhodes N."/>
            <person name="Thang M."/>
            <person name="Chan C."/>
        </authorList>
    </citation>
    <scope>NUCLEOTIDE SEQUENCE</scope>
</reference>
<sequence>MGDPVSSAALGIAINNFRCACPEPRPNCLPVLPSLVRQQRRARQMCRAIEAVTSQNVFLFLQAILVCIKALCDLLVECSTQMSQLADPDWSDEERECAQESDELQNLLLGFSSLRRLLWRLGLAAELFMSDSEQPTEGSDAKALEETFAFLANVQRRVASLLGFQPGCGQGRSAFVKRQVDAPQTATIHSGVGAMEGRPLARPVHGRTSQAFKDIGMDDPFKSFVN</sequence>
<evidence type="ECO:0000313" key="2">
    <source>
        <dbReference type="Proteomes" id="UP000649617"/>
    </source>
</evidence>
<accession>A0A812YH38</accession>
<name>A0A812YH38_SYMPI</name>
<dbReference type="Proteomes" id="UP000649617">
    <property type="component" value="Unassembled WGS sequence"/>
</dbReference>
<proteinExistence type="predicted"/>
<protein>
    <submittedName>
        <fullName evidence="1">NPF8.3 protein</fullName>
    </submittedName>
</protein>
<gene>
    <name evidence="1" type="primary">NPF8.3</name>
    <name evidence="1" type="ORF">SPIL2461_LOCUS22960</name>
</gene>
<comment type="caution">
    <text evidence="1">The sequence shown here is derived from an EMBL/GenBank/DDBJ whole genome shotgun (WGS) entry which is preliminary data.</text>
</comment>
<evidence type="ECO:0000313" key="1">
    <source>
        <dbReference type="EMBL" id="CAE7775773.1"/>
    </source>
</evidence>
<keyword evidence="2" id="KW-1185">Reference proteome</keyword>
<organism evidence="1 2">
    <name type="scientific">Symbiodinium pilosum</name>
    <name type="common">Dinoflagellate</name>
    <dbReference type="NCBI Taxonomy" id="2952"/>
    <lineage>
        <taxon>Eukaryota</taxon>
        <taxon>Sar</taxon>
        <taxon>Alveolata</taxon>
        <taxon>Dinophyceae</taxon>
        <taxon>Suessiales</taxon>
        <taxon>Symbiodiniaceae</taxon>
        <taxon>Symbiodinium</taxon>
    </lineage>
</organism>
<dbReference type="EMBL" id="CAJNIZ010047781">
    <property type="protein sequence ID" value="CAE7775773.1"/>
    <property type="molecule type" value="Genomic_DNA"/>
</dbReference>